<dbReference type="AlphaFoldDB" id="A0A4Z0ZZ63"/>
<keyword evidence="1" id="KW-1133">Transmembrane helix</keyword>
<dbReference type="PROSITE" id="PS51257">
    <property type="entry name" value="PROKAR_LIPOPROTEIN"/>
    <property type="match status" value="1"/>
</dbReference>
<keyword evidence="3" id="KW-1185">Reference proteome</keyword>
<organism evidence="2 3">
    <name type="scientific">Leptospira jelokensis</name>
    <dbReference type="NCBI Taxonomy" id="2484931"/>
    <lineage>
        <taxon>Bacteria</taxon>
        <taxon>Pseudomonadati</taxon>
        <taxon>Spirochaetota</taxon>
        <taxon>Spirochaetia</taxon>
        <taxon>Leptospirales</taxon>
        <taxon>Leptospiraceae</taxon>
        <taxon>Leptospira</taxon>
    </lineage>
</organism>
<evidence type="ECO:0000313" key="3">
    <source>
        <dbReference type="Proteomes" id="UP000297567"/>
    </source>
</evidence>
<keyword evidence="1" id="KW-0472">Membrane</keyword>
<feature type="transmembrane region" description="Helical" evidence="1">
    <location>
        <begin position="20"/>
        <end position="45"/>
    </location>
</feature>
<reference evidence="2" key="1">
    <citation type="journal article" date="2019" name="PLoS Negl. Trop. Dis.">
        <title>Revisiting the worldwide diversity of Leptospira species in the environment.</title>
        <authorList>
            <person name="Vincent A.T."/>
            <person name="Schiettekatte O."/>
            <person name="Bourhy P."/>
            <person name="Veyrier F.J."/>
            <person name="Picardeau M."/>
        </authorList>
    </citation>
    <scope>NUCLEOTIDE SEQUENCE [LARGE SCALE GENOMIC DNA]</scope>
    <source>
        <strain evidence="2">201702451</strain>
    </source>
</reference>
<proteinExistence type="predicted"/>
<evidence type="ECO:0000256" key="1">
    <source>
        <dbReference type="SAM" id="Phobius"/>
    </source>
</evidence>
<dbReference type="EMBL" id="RQGH01000040">
    <property type="protein sequence ID" value="TGL56893.1"/>
    <property type="molecule type" value="Genomic_DNA"/>
</dbReference>
<evidence type="ECO:0008006" key="4">
    <source>
        <dbReference type="Google" id="ProtNLM"/>
    </source>
</evidence>
<gene>
    <name evidence="2" type="ORF">EHQ62_18245</name>
</gene>
<accession>A0A4Z0ZZ63</accession>
<protein>
    <recommendedName>
        <fullName evidence="4">GGDEF domain-containing protein</fullName>
    </recommendedName>
</protein>
<evidence type="ECO:0000313" key="2">
    <source>
        <dbReference type="EMBL" id="TGL56893.1"/>
    </source>
</evidence>
<dbReference type="RefSeq" id="WP_135645506.1">
    <property type="nucleotide sequence ID" value="NZ_RQGH01000040.1"/>
</dbReference>
<name>A0A4Z0ZZ63_9LEPT</name>
<keyword evidence="1" id="KW-0812">Transmembrane</keyword>
<comment type="caution">
    <text evidence="2">The sequence shown here is derived from an EMBL/GenBank/DDBJ whole genome shotgun (WGS) entry which is preliminary data.</text>
</comment>
<sequence length="397" mass="46015">MKRYTIPTIFFAIGVTLQTLFYFSWVSFTLLAVSCLLLTLFLYSLDFQSYPNAKLPSQSYQPENPSMEDDPSTLQKIDLETEVVFDTNAQTNSDRSHLSTASVVTNTEGEGTETKEILWKVDPIFYARESVRLEERSLFCDTIKEFPFSFTSPKLSSIQYVYFDGKDFKECYWQKSDMLVETDDNPVEWNEWEENQIRESLPVISKNKRKLYVPLTMNAKLFGFLCFTSKEGWANEDIQIFWDETTNLSEKILLKREYAKVTKHPFTKLYTVSHFYQLAKASFEASEKKTLVLFKFIETNFQSELAIGLNQMGIKHSVLGIGLFQLEENLYAALIPNERLESFSSFFQQFIEELDQLGYPSEVALGYSNPLIPDLKFDVWIKKAYSSLEESILYNAA</sequence>
<dbReference type="Proteomes" id="UP000297567">
    <property type="component" value="Unassembled WGS sequence"/>
</dbReference>